<keyword evidence="5" id="KW-0256">Endoplasmic reticulum</keyword>
<dbReference type="UniPathway" id="UPA00378"/>
<evidence type="ECO:0000256" key="5">
    <source>
        <dbReference type="ARBA" id="ARBA00022824"/>
    </source>
</evidence>
<dbReference type="PANTHER" id="PTHR21049:SF0">
    <property type="entry name" value="DOLICHYL-DIPHOSPHOOLIGOSACCHARIDE--PROTEIN GLYCOSYLTRANSFERASE SUBUNIT 1"/>
    <property type="match status" value="1"/>
</dbReference>
<evidence type="ECO:0000256" key="7">
    <source>
        <dbReference type="ARBA" id="ARBA00023136"/>
    </source>
</evidence>
<organism evidence="8">
    <name type="scientific">marine sediment metagenome</name>
    <dbReference type="NCBI Taxonomy" id="412755"/>
    <lineage>
        <taxon>unclassified sequences</taxon>
        <taxon>metagenomes</taxon>
        <taxon>ecological metagenomes</taxon>
    </lineage>
</organism>
<dbReference type="GO" id="GO:0008250">
    <property type="term" value="C:oligosaccharyltransferase complex"/>
    <property type="evidence" value="ECO:0007669"/>
    <property type="project" value="TreeGrafter"/>
</dbReference>
<dbReference type="Pfam" id="PF04597">
    <property type="entry name" value="Ribophorin_I"/>
    <property type="match status" value="1"/>
</dbReference>
<dbReference type="InterPro" id="IPR007676">
    <property type="entry name" value="Ribophorin_I"/>
</dbReference>
<proteinExistence type="predicted"/>
<dbReference type="AlphaFoldDB" id="X0SUW6"/>
<evidence type="ECO:0000256" key="6">
    <source>
        <dbReference type="ARBA" id="ARBA00022989"/>
    </source>
</evidence>
<comment type="subcellular location">
    <subcellularLocation>
        <location evidence="1">Endoplasmic reticulum membrane</location>
        <topology evidence="1">Single-pass type I membrane protein</topology>
    </subcellularLocation>
</comment>
<evidence type="ECO:0000256" key="4">
    <source>
        <dbReference type="ARBA" id="ARBA00022729"/>
    </source>
</evidence>
<dbReference type="EMBL" id="BARS01002385">
    <property type="protein sequence ID" value="GAF84784.1"/>
    <property type="molecule type" value="Genomic_DNA"/>
</dbReference>
<comment type="pathway">
    <text evidence="2">Protein modification; protein glycosylation.</text>
</comment>
<name>X0SUW6_9ZZZZ</name>
<dbReference type="GO" id="GO:0018279">
    <property type="term" value="P:protein N-linked glycosylation via asparagine"/>
    <property type="evidence" value="ECO:0007669"/>
    <property type="project" value="TreeGrafter"/>
</dbReference>
<evidence type="ECO:0000256" key="1">
    <source>
        <dbReference type="ARBA" id="ARBA00004115"/>
    </source>
</evidence>
<evidence type="ECO:0000313" key="8">
    <source>
        <dbReference type="EMBL" id="GAF84784.1"/>
    </source>
</evidence>
<gene>
    <name evidence="8" type="ORF">S01H1_04523</name>
</gene>
<dbReference type="PANTHER" id="PTHR21049">
    <property type="entry name" value="RIBOPHORIN I"/>
    <property type="match status" value="1"/>
</dbReference>
<sequence>MQRNRFFIILIGFLSVMIVFSAIQDDFSDNYQPYSSVEDPQLSGTLEGADNLLVTGITRTTNLSSYGLVNIKDRLTILNNNNNPINSILFGVKVEDSNNLIYFNAYGETQNTLLIERSHEIMDIYEMITIYFDTPLLPSQEITFTVLHSYTNLIFYQLGYIEEDLTQFLVFQGPLFPLLPYKSEGTIISNYLLPQGSALQYHTQIGGMGTPVGETNVLYDLEYDDKINHLEPFLLNLDENNETTISVSAPLTSKIEIEKIDKDIYISPWGTIKNVEEITVVNAGIVEIARLFMKIPINAMNVKVYDDLGEVLGVSVIDSIDDISTKDVSINLYQNRVLLTPASKFKFFLEYHLPPEAYISYNWLQQSISINLLTTKYDYLIHE</sequence>
<keyword evidence="6" id="KW-1133">Transmembrane helix</keyword>
<reference evidence="8" key="1">
    <citation type="journal article" date="2014" name="Front. Microbiol.">
        <title>High frequency of phylogenetically diverse reductive dehalogenase-homologous genes in deep subseafloor sedimentary metagenomes.</title>
        <authorList>
            <person name="Kawai M."/>
            <person name="Futagami T."/>
            <person name="Toyoda A."/>
            <person name="Takaki Y."/>
            <person name="Nishi S."/>
            <person name="Hori S."/>
            <person name="Arai W."/>
            <person name="Tsubouchi T."/>
            <person name="Morono Y."/>
            <person name="Uchiyama I."/>
            <person name="Ito T."/>
            <person name="Fujiyama A."/>
            <person name="Inagaki F."/>
            <person name="Takami H."/>
        </authorList>
    </citation>
    <scope>NUCLEOTIDE SEQUENCE</scope>
    <source>
        <strain evidence="8">Expedition CK06-06</strain>
    </source>
</reference>
<feature type="non-terminal residue" evidence="8">
    <location>
        <position position="383"/>
    </location>
</feature>
<keyword evidence="7" id="KW-0472">Membrane</keyword>
<protein>
    <submittedName>
        <fullName evidence="8">Uncharacterized protein</fullName>
    </submittedName>
</protein>
<keyword evidence="3" id="KW-0812">Transmembrane</keyword>
<evidence type="ECO:0000256" key="3">
    <source>
        <dbReference type="ARBA" id="ARBA00022692"/>
    </source>
</evidence>
<accession>X0SUW6</accession>
<comment type="caution">
    <text evidence="8">The sequence shown here is derived from an EMBL/GenBank/DDBJ whole genome shotgun (WGS) entry which is preliminary data.</text>
</comment>
<keyword evidence="4" id="KW-0732">Signal</keyword>
<evidence type="ECO:0000256" key="2">
    <source>
        <dbReference type="ARBA" id="ARBA00004922"/>
    </source>
</evidence>